<keyword evidence="1" id="KW-0812">Transmembrane</keyword>
<evidence type="ECO:0000313" key="3">
    <source>
        <dbReference type="Proteomes" id="UP000235145"/>
    </source>
</evidence>
<comment type="caution">
    <text evidence="2">The sequence shown here is derived from an EMBL/GenBank/DDBJ whole genome shotgun (WGS) entry which is preliminary data.</text>
</comment>
<protein>
    <recommendedName>
        <fullName evidence="4">Reverse transcriptase domain-containing protein</fullName>
    </recommendedName>
</protein>
<sequence length="511" mass="58091">MASNDGDYIVFGGKIRDGAVFFSQREAYDFNSFITNTSIKEVAMGGLAYTRVCKDGEKMSKLAIFLVFWDQTENTCVEFEDIKPKTKFKHLKQDLKVWWDIIKIKKKALQLKMRDHDVKINKCFATEEEKKDQEVLDLQQKAKITWSIEGDENSKSYHVKSIFYNYYRDKFKDVNNLRIGDLNGRFRKLGDEAIAALIRDITMEELKVAVWFCGSDKALDGFNFDLIKRYWEGDLLKFVADFLGRDFLSSGCKSSFITLIPKTSGLIGVGDFRTISLIRVQYKIMAKVPTLHFASVVDSVVSSEQIAFINGRQIINGPLMANKLVNWFKKTKQTMMVRSSVLLNGRSTKKFQLFRGLRQGDPLAHFLFILAMEGLNVAMEYADDALFSGEGSRRNVENLVGVLNCFYVASGLKLNLAKSNLFGVGVPFEDVQVLTSLIGCREEKFPFIYLGIPVGDKMARVKGWDRLFDKFRKKLSNWKVNTLSIGVNGLISGFLILMLILLDGVLGCLKR</sequence>
<proteinExistence type="predicted"/>
<accession>A0A9R1V6U8</accession>
<evidence type="ECO:0008006" key="4">
    <source>
        <dbReference type="Google" id="ProtNLM"/>
    </source>
</evidence>
<keyword evidence="1" id="KW-0472">Membrane</keyword>
<dbReference type="EMBL" id="NBSK02000006">
    <property type="protein sequence ID" value="KAJ0199979.1"/>
    <property type="molecule type" value="Genomic_DNA"/>
</dbReference>
<dbReference type="Proteomes" id="UP000235145">
    <property type="component" value="Unassembled WGS sequence"/>
</dbReference>
<evidence type="ECO:0000313" key="2">
    <source>
        <dbReference type="EMBL" id="KAJ0199979.1"/>
    </source>
</evidence>
<organism evidence="2 3">
    <name type="scientific">Lactuca sativa</name>
    <name type="common">Garden lettuce</name>
    <dbReference type="NCBI Taxonomy" id="4236"/>
    <lineage>
        <taxon>Eukaryota</taxon>
        <taxon>Viridiplantae</taxon>
        <taxon>Streptophyta</taxon>
        <taxon>Embryophyta</taxon>
        <taxon>Tracheophyta</taxon>
        <taxon>Spermatophyta</taxon>
        <taxon>Magnoliopsida</taxon>
        <taxon>eudicotyledons</taxon>
        <taxon>Gunneridae</taxon>
        <taxon>Pentapetalae</taxon>
        <taxon>asterids</taxon>
        <taxon>campanulids</taxon>
        <taxon>Asterales</taxon>
        <taxon>Asteraceae</taxon>
        <taxon>Cichorioideae</taxon>
        <taxon>Cichorieae</taxon>
        <taxon>Lactucinae</taxon>
        <taxon>Lactuca</taxon>
    </lineage>
</organism>
<reference evidence="2 3" key="1">
    <citation type="journal article" date="2017" name="Nat. Commun.">
        <title>Genome assembly with in vitro proximity ligation data and whole-genome triplication in lettuce.</title>
        <authorList>
            <person name="Reyes-Chin-Wo S."/>
            <person name="Wang Z."/>
            <person name="Yang X."/>
            <person name="Kozik A."/>
            <person name="Arikit S."/>
            <person name="Song C."/>
            <person name="Xia L."/>
            <person name="Froenicke L."/>
            <person name="Lavelle D.O."/>
            <person name="Truco M.J."/>
            <person name="Xia R."/>
            <person name="Zhu S."/>
            <person name="Xu C."/>
            <person name="Xu H."/>
            <person name="Xu X."/>
            <person name="Cox K."/>
            <person name="Korf I."/>
            <person name="Meyers B.C."/>
            <person name="Michelmore R.W."/>
        </authorList>
    </citation>
    <scope>NUCLEOTIDE SEQUENCE [LARGE SCALE GENOMIC DNA]</scope>
    <source>
        <strain evidence="3">cv. Salinas</strain>
        <tissue evidence="2">Seedlings</tissue>
    </source>
</reference>
<keyword evidence="1" id="KW-1133">Transmembrane helix</keyword>
<evidence type="ECO:0000256" key="1">
    <source>
        <dbReference type="SAM" id="Phobius"/>
    </source>
</evidence>
<dbReference type="PANTHER" id="PTHR33116:SF81">
    <property type="entry name" value="RNA-DIRECTED DNA POLYMERASE"/>
    <property type="match status" value="1"/>
</dbReference>
<feature type="transmembrane region" description="Helical" evidence="1">
    <location>
        <begin position="489"/>
        <end position="509"/>
    </location>
</feature>
<dbReference type="PANTHER" id="PTHR33116">
    <property type="entry name" value="REVERSE TRANSCRIPTASE ZINC-BINDING DOMAIN-CONTAINING PROTEIN-RELATED-RELATED"/>
    <property type="match status" value="1"/>
</dbReference>
<name>A0A9R1V6U8_LACSA</name>
<dbReference type="AlphaFoldDB" id="A0A9R1V6U8"/>
<gene>
    <name evidence="2" type="ORF">LSAT_V11C600302790</name>
</gene>
<keyword evidence="3" id="KW-1185">Reference proteome</keyword>